<name>A0A811NSW6_9POAL</name>
<gene>
    <name evidence="2" type="ORF">NCGR_LOCUS18664</name>
</gene>
<dbReference type="OrthoDB" id="693760at2759"/>
<dbReference type="InterPro" id="IPR055312">
    <property type="entry name" value="FBL15-like"/>
</dbReference>
<evidence type="ECO:0000313" key="3">
    <source>
        <dbReference type="Proteomes" id="UP000604825"/>
    </source>
</evidence>
<evidence type="ECO:0008006" key="4">
    <source>
        <dbReference type="Google" id="ProtNLM"/>
    </source>
</evidence>
<proteinExistence type="predicted"/>
<evidence type="ECO:0000313" key="2">
    <source>
        <dbReference type="EMBL" id="CAD6227021.1"/>
    </source>
</evidence>
<organism evidence="2 3">
    <name type="scientific">Miscanthus lutarioriparius</name>
    <dbReference type="NCBI Taxonomy" id="422564"/>
    <lineage>
        <taxon>Eukaryota</taxon>
        <taxon>Viridiplantae</taxon>
        <taxon>Streptophyta</taxon>
        <taxon>Embryophyta</taxon>
        <taxon>Tracheophyta</taxon>
        <taxon>Spermatophyta</taxon>
        <taxon>Magnoliopsida</taxon>
        <taxon>Liliopsida</taxon>
        <taxon>Poales</taxon>
        <taxon>Poaceae</taxon>
        <taxon>PACMAD clade</taxon>
        <taxon>Panicoideae</taxon>
        <taxon>Andropogonodae</taxon>
        <taxon>Andropogoneae</taxon>
        <taxon>Saccharinae</taxon>
        <taxon>Miscanthus</taxon>
    </lineage>
</organism>
<protein>
    <recommendedName>
        <fullName evidence="4">FBD domain-containing protein</fullName>
    </recommendedName>
</protein>
<reference evidence="2" key="1">
    <citation type="submission" date="2020-10" db="EMBL/GenBank/DDBJ databases">
        <authorList>
            <person name="Han B."/>
            <person name="Lu T."/>
            <person name="Zhao Q."/>
            <person name="Huang X."/>
            <person name="Zhao Y."/>
        </authorList>
    </citation>
    <scope>NUCLEOTIDE SEQUENCE</scope>
</reference>
<keyword evidence="3" id="KW-1185">Reference proteome</keyword>
<dbReference type="PANTHER" id="PTHR34709:SF52">
    <property type="entry name" value="OS07G0548100 PROTEIN"/>
    <property type="match status" value="1"/>
</dbReference>
<dbReference type="AlphaFoldDB" id="A0A811NSW6"/>
<dbReference type="PANTHER" id="PTHR34709">
    <property type="entry name" value="OS10G0396666 PROTEIN"/>
    <property type="match status" value="1"/>
</dbReference>
<dbReference type="Proteomes" id="UP000604825">
    <property type="component" value="Unassembled WGS sequence"/>
</dbReference>
<feature type="compositionally biased region" description="Gly residues" evidence="1">
    <location>
        <begin position="1"/>
        <end position="11"/>
    </location>
</feature>
<comment type="caution">
    <text evidence="2">The sequence shown here is derived from an EMBL/GenBank/DDBJ whole genome shotgun (WGS) entry which is preliminary data.</text>
</comment>
<dbReference type="EMBL" id="CAJGYO010000004">
    <property type="protein sequence ID" value="CAD6227021.1"/>
    <property type="molecule type" value="Genomic_DNA"/>
</dbReference>
<accession>A0A811NSW6</accession>
<evidence type="ECO:0000256" key="1">
    <source>
        <dbReference type="SAM" id="MobiDB-lite"/>
    </source>
</evidence>
<feature type="region of interest" description="Disordered" evidence="1">
    <location>
        <begin position="1"/>
        <end position="23"/>
    </location>
</feature>
<sequence>MDLGGGGGGGESESEANRTKLSSDDTAGKDYLSALPDDALVVILLNLSTRDARLTVRDAHGLDNLAIHSNSLQKMELNVHGLRQLTIVAPALEDLNVKFCFYYSRSQPVASITAPQLGTLMWSDLYDPSSVHLGKMEHLRLLKPFVFIVYGNDSVTLNPSCLSLLWRFKVIEHLTLTLFYQQNINNNQYMMEDMTMLLDITILHLNVIASGHCFGASSFHVLKLCSGIRRLMLMLAEAEEQTTCPPGCICIQQQNWETEHLLLNRLKEVEIDQFRGSEHEFTFVKQLFVWATTLEKMTVTFDDSITESVAMELGQVLQSFSRQETRMEIARVRI</sequence>